<dbReference type="PRINTS" id="PR00344">
    <property type="entry name" value="BCTRLSENSOR"/>
</dbReference>
<reference evidence="11 12" key="1">
    <citation type="submission" date="2020-01" db="EMBL/GenBank/DDBJ databases">
        <title>Anaeroalcalibacter tamaniensis gen. nov., sp. nov., moderately halophilic strictly anaerobic fermenter bacterium from mud volcano of Taman peninsula.</title>
        <authorList>
            <person name="Frolova A."/>
            <person name="Merkel A.Y."/>
            <person name="Slobodkin A.I."/>
        </authorList>
    </citation>
    <scope>NUCLEOTIDE SEQUENCE [LARGE SCALE GENOMIC DNA]</scope>
    <source>
        <strain evidence="11 12">F-3ap</strain>
    </source>
</reference>
<keyword evidence="5" id="KW-0547">Nucleotide-binding</keyword>
<dbReference type="InterPro" id="IPR004358">
    <property type="entry name" value="Sig_transdc_His_kin-like_C"/>
</dbReference>
<evidence type="ECO:0000256" key="4">
    <source>
        <dbReference type="ARBA" id="ARBA00022679"/>
    </source>
</evidence>
<keyword evidence="6" id="KW-0418">Kinase</keyword>
<feature type="transmembrane region" description="Helical" evidence="9">
    <location>
        <begin position="547"/>
        <end position="569"/>
    </location>
</feature>
<dbReference type="Gene3D" id="3.30.565.10">
    <property type="entry name" value="Histidine kinase-like ATPase, C-terminal domain"/>
    <property type="match status" value="1"/>
</dbReference>
<comment type="caution">
    <text evidence="11">The sequence shown here is derived from an EMBL/GenBank/DDBJ whole genome shotgun (WGS) entry which is preliminary data.</text>
</comment>
<protein>
    <recommendedName>
        <fullName evidence="2">histidine kinase</fullName>
        <ecNumber evidence="2">2.7.13.3</ecNumber>
    </recommendedName>
</protein>
<evidence type="ECO:0000313" key="12">
    <source>
        <dbReference type="Proteomes" id="UP000461585"/>
    </source>
</evidence>
<evidence type="ECO:0000256" key="9">
    <source>
        <dbReference type="SAM" id="Phobius"/>
    </source>
</evidence>
<dbReference type="EC" id="2.7.13.3" evidence="2"/>
<dbReference type="AlphaFoldDB" id="A0A7X5HV53"/>
<dbReference type="InterPro" id="IPR003594">
    <property type="entry name" value="HATPase_dom"/>
</dbReference>
<dbReference type="PANTHER" id="PTHR43065:SF10">
    <property type="entry name" value="PEROXIDE STRESS-ACTIVATED HISTIDINE KINASE MAK3"/>
    <property type="match status" value="1"/>
</dbReference>
<dbReference type="RefSeq" id="WP_162369950.1">
    <property type="nucleotide sequence ID" value="NZ_JAAEEH010000011.1"/>
</dbReference>
<gene>
    <name evidence="11" type="ORF">GXN74_05655</name>
</gene>
<dbReference type="Pfam" id="PF02518">
    <property type="entry name" value="HATPase_c"/>
    <property type="match status" value="1"/>
</dbReference>
<evidence type="ECO:0000256" key="2">
    <source>
        <dbReference type="ARBA" id="ARBA00012438"/>
    </source>
</evidence>
<keyword evidence="3" id="KW-0597">Phosphoprotein</keyword>
<dbReference type="EMBL" id="JAAEEH010000011">
    <property type="protein sequence ID" value="NDL67227.1"/>
    <property type="molecule type" value="Genomic_DNA"/>
</dbReference>
<dbReference type="GO" id="GO:0000160">
    <property type="term" value="P:phosphorelay signal transduction system"/>
    <property type="evidence" value="ECO:0007669"/>
    <property type="project" value="UniProtKB-KW"/>
</dbReference>
<keyword evidence="4" id="KW-0808">Transferase</keyword>
<evidence type="ECO:0000256" key="7">
    <source>
        <dbReference type="ARBA" id="ARBA00022840"/>
    </source>
</evidence>
<dbReference type="GO" id="GO:0004673">
    <property type="term" value="F:protein histidine kinase activity"/>
    <property type="evidence" value="ECO:0007669"/>
    <property type="project" value="UniProtKB-EC"/>
</dbReference>
<dbReference type="InterPro" id="IPR005467">
    <property type="entry name" value="His_kinase_dom"/>
</dbReference>
<evidence type="ECO:0000256" key="3">
    <source>
        <dbReference type="ARBA" id="ARBA00022553"/>
    </source>
</evidence>
<accession>A0A7X5HV53</accession>
<evidence type="ECO:0000256" key="1">
    <source>
        <dbReference type="ARBA" id="ARBA00000085"/>
    </source>
</evidence>
<feature type="transmembrane region" description="Helical" evidence="9">
    <location>
        <begin position="7"/>
        <end position="27"/>
    </location>
</feature>
<keyword evidence="9" id="KW-1133">Transmembrane helix</keyword>
<evidence type="ECO:0000256" key="6">
    <source>
        <dbReference type="ARBA" id="ARBA00022777"/>
    </source>
</evidence>
<dbReference type="SUPFAM" id="SSF53850">
    <property type="entry name" value="Periplasmic binding protein-like II"/>
    <property type="match status" value="2"/>
</dbReference>
<dbReference type="SMART" id="SM00387">
    <property type="entry name" value="HATPase_c"/>
    <property type="match status" value="1"/>
</dbReference>
<keyword evidence="9" id="KW-0472">Membrane</keyword>
<dbReference type="GO" id="GO:0005524">
    <property type="term" value="F:ATP binding"/>
    <property type="evidence" value="ECO:0007669"/>
    <property type="project" value="UniProtKB-KW"/>
</dbReference>
<keyword evidence="12" id="KW-1185">Reference proteome</keyword>
<evidence type="ECO:0000256" key="8">
    <source>
        <dbReference type="ARBA" id="ARBA00023012"/>
    </source>
</evidence>
<name>A0A7X5HV53_9FIRM</name>
<organism evidence="11 12">
    <name type="scientific">Anaerotalea alkaliphila</name>
    <dbReference type="NCBI Taxonomy" id="2662126"/>
    <lineage>
        <taxon>Bacteria</taxon>
        <taxon>Bacillati</taxon>
        <taxon>Bacillota</taxon>
        <taxon>Clostridia</taxon>
        <taxon>Eubacteriales</taxon>
        <taxon>Anaerotalea</taxon>
    </lineage>
</organism>
<keyword evidence="9" id="KW-0812">Transmembrane</keyword>
<feature type="domain" description="Histidine kinase" evidence="10">
    <location>
        <begin position="738"/>
        <end position="962"/>
    </location>
</feature>
<dbReference type="PANTHER" id="PTHR43065">
    <property type="entry name" value="SENSOR HISTIDINE KINASE"/>
    <property type="match status" value="1"/>
</dbReference>
<dbReference type="InterPro" id="IPR036890">
    <property type="entry name" value="HATPase_C_sf"/>
</dbReference>
<evidence type="ECO:0000313" key="11">
    <source>
        <dbReference type="EMBL" id="NDL67227.1"/>
    </source>
</evidence>
<dbReference type="SUPFAM" id="SSF55874">
    <property type="entry name" value="ATPase domain of HSP90 chaperone/DNA topoisomerase II/histidine kinase"/>
    <property type="match status" value="1"/>
</dbReference>
<evidence type="ECO:0000259" key="10">
    <source>
        <dbReference type="PROSITE" id="PS50109"/>
    </source>
</evidence>
<evidence type="ECO:0000256" key="5">
    <source>
        <dbReference type="ARBA" id="ARBA00022741"/>
    </source>
</evidence>
<keyword evidence="7" id="KW-0067">ATP-binding</keyword>
<dbReference type="Gene3D" id="3.40.190.10">
    <property type="entry name" value="Periplasmic binding protein-like II"/>
    <property type="match status" value="4"/>
</dbReference>
<keyword evidence="8" id="KW-0902">Two-component regulatory system</keyword>
<comment type="catalytic activity">
    <reaction evidence="1">
        <text>ATP + protein L-histidine = ADP + protein N-phospho-L-histidine.</text>
        <dbReference type="EC" id="2.7.13.3"/>
    </reaction>
</comment>
<dbReference type="Proteomes" id="UP000461585">
    <property type="component" value="Unassembled WGS sequence"/>
</dbReference>
<dbReference type="PROSITE" id="PS50109">
    <property type="entry name" value="HIS_KIN"/>
    <property type="match status" value="1"/>
</dbReference>
<dbReference type="Gene3D" id="1.10.287.130">
    <property type="match status" value="1"/>
</dbReference>
<sequence length="967" mass="108973">MGKRQTIIIISGVFIAVTALFLLLLFWEDNGRTGGGGQDPEERPAYTDQEKEWLAGYKGREFTLGLEVRLDSESFLEEMPQGASFLLDGLEGARGLAYGLLEKLEEELGIRFRVVPFANPQDFQEALRKKELDLYLGVDGAVAIEAGLQLLPTRFSHPYYCYVGTGQSRVESLYDFQGRTVGILEGEGALENHLRSYDLGKTGIRTYGDSGTLFQALRQGEVFAVVTGERWRETGENLRLAFEIPSLKVEMARIGVNPQTFLLGGILYKAFHQLEREGTLHRLQEEAESGFNLYLLHSGLTDAERAWLERNKTLYVSFSKESEPYNILEGNRYGGIVGEYLDMLGKSLGVRFLPDPLYGMGDWHSVTQRLESGAIHLLSAVAAPIRKEGEARFTAPYLYFNVLVIGREESQRIGSVHELEEQEILVVEGTPIQVFMETYYPYISLVPVADAKAMVESLKETGNRERYGLVNSYQGEALLEERSGKGLQTRGEILNFFYQQFQVSPRHAILAGILDKAIATHDIAPILDRYDEMEIRRDRNRERNVRILSWGGILLLLLLILGTTWLYLITERKRRYEEQNREQEYALQQYAQKEKGEEAASLAFFEWYPQEDAIDASPFFYQLIGLAVESDVYKGAMGYTMTQLLEMIPSRERSNTADLLAQIRMGLVDVVHTEMEIYNGALDRSLWFRMTLKAISHDPEGMCLKVVGMLQDISIIKEKENILINKEKMDSVERLAGGIGRDFNQMLETIETYTLMVQKKYPKDDKHSYWCGQILNTIRQGESLTQGLLDYSGSSPMVRELVDLNVCVNKAVEALQEGKGPKHKVLQVFWEDDLFTSVDRKQMVNVFTSLGRNALEAMPSGGTLTFYTGRAEMDLGGLQRLELKPLADGYICASVRDTGVGMTQSQLRDVFEPLYLQNGHQSRTGLGLATVKGIVQAHGGALDVCSTPGEGTTIAVYLPYKKQKENI</sequence>
<proteinExistence type="predicted"/>